<reference evidence="2 3" key="1">
    <citation type="submission" date="2023-08" db="EMBL/GenBank/DDBJ databases">
        <title>Bioegradation of LLDPE and BLDPE plastic by marine bacteria from coast plastic debris.</title>
        <authorList>
            <person name="Rong Z."/>
        </authorList>
    </citation>
    <scope>NUCLEOTIDE SEQUENCE [LARGE SCALE GENOMIC DNA]</scope>
    <source>
        <strain evidence="2 3">Z-2</strain>
    </source>
</reference>
<feature type="transmembrane region" description="Helical" evidence="1">
    <location>
        <begin position="51"/>
        <end position="73"/>
    </location>
</feature>
<organism evidence="2 3">
    <name type="scientific">Gordonia westfalica</name>
    <dbReference type="NCBI Taxonomy" id="158898"/>
    <lineage>
        <taxon>Bacteria</taxon>
        <taxon>Bacillati</taxon>
        <taxon>Actinomycetota</taxon>
        <taxon>Actinomycetes</taxon>
        <taxon>Mycobacteriales</taxon>
        <taxon>Gordoniaceae</taxon>
        <taxon>Gordonia</taxon>
    </lineage>
</organism>
<accession>A0ABU2GZZ9</accession>
<keyword evidence="1" id="KW-1133">Transmembrane helix</keyword>
<protein>
    <submittedName>
        <fullName evidence="2">SHOCT domain-containing protein</fullName>
    </submittedName>
</protein>
<evidence type="ECO:0000313" key="3">
    <source>
        <dbReference type="Proteomes" id="UP001265083"/>
    </source>
</evidence>
<keyword evidence="3" id="KW-1185">Reference proteome</keyword>
<name>A0ABU2GZZ9_9ACTN</name>
<gene>
    <name evidence="2" type="ORF">RD149_22695</name>
</gene>
<evidence type="ECO:0000313" key="2">
    <source>
        <dbReference type="EMBL" id="MDS1116560.1"/>
    </source>
</evidence>
<comment type="caution">
    <text evidence="2">The sequence shown here is derived from an EMBL/GenBank/DDBJ whole genome shotgun (WGS) entry which is preliminary data.</text>
</comment>
<evidence type="ECO:0000256" key="1">
    <source>
        <dbReference type="SAM" id="Phobius"/>
    </source>
</evidence>
<dbReference type="Proteomes" id="UP001265083">
    <property type="component" value="Unassembled WGS sequence"/>
</dbReference>
<proteinExistence type="predicted"/>
<keyword evidence="1" id="KW-0472">Membrane</keyword>
<dbReference type="EMBL" id="JAVLUS010000027">
    <property type="protein sequence ID" value="MDS1116560.1"/>
    <property type="molecule type" value="Genomic_DNA"/>
</dbReference>
<dbReference type="RefSeq" id="WP_310952329.1">
    <property type="nucleotide sequence ID" value="NZ_JAVLUS010000027.1"/>
</dbReference>
<sequence>MTMFGESGAGPRVSSHLTGAIGTFLFVMLCGIVGPIFLACYFLLDLPDTEWMLWTGIGVTLLDVLIGAGLGWLRYRGGVRSDRLRATGVNGVAEVTSIGQTGVQINDQPLMVLGLRIGGDGLVPFEVVTRKVVPAFQQPLLYTRRLAVIVDPDTQEFEIDWEATASMNGPMPPAGVSEGGARTVAERLSSLDDLRGSGALTEDEYRRARDRIVDGL</sequence>
<feature type="transmembrane region" description="Helical" evidence="1">
    <location>
        <begin position="21"/>
        <end position="44"/>
    </location>
</feature>
<keyword evidence="1" id="KW-0812">Transmembrane</keyword>